<dbReference type="InterPro" id="IPR050275">
    <property type="entry name" value="PGM_Phosphatase"/>
</dbReference>
<evidence type="ECO:0000313" key="4">
    <source>
        <dbReference type="Proteomes" id="UP000325116"/>
    </source>
</evidence>
<feature type="active site" description="Proton donor/acceptor" evidence="1">
    <location>
        <position position="80"/>
    </location>
</feature>
<feature type="binding site" evidence="2">
    <location>
        <begin position="7"/>
        <end position="14"/>
    </location>
    <ligand>
        <name>substrate</name>
    </ligand>
</feature>
<dbReference type="InterPro" id="IPR013078">
    <property type="entry name" value="His_Pase_superF_clade-1"/>
</dbReference>
<evidence type="ECO:0000313" key="3">
    <source>
        <dbReference type="EMBL" id="TXJ11525.1"/>
    </source>
</evidence>
<dbReference type="PANTHER" id="PTHR48100">
    <property type="entry name" value="BROAD-SPECIFICITY PHOSPHATASE YOR283W-RELATED"/>
    <property type="match status" value="1"/>
</dbReference>
<dbReference type="GO" id="GO:0016791">
    <property type="term" value="F:phosphatase activity"/>
    <property type="evidence" value="ECO:0007669"/>
    <property type="project" value="TreeGrafter"/>
</dbReference>
<sequence length="194" mass="23278">MKILFIRHGQTQYNAEFRWLGSTDNPLCENGKKELLEKKHIIDKYKPIQKLYCSPMKRCIETAEIYFNQMNIEIIDDLKERCFGDFEGKKYEELKDNHYYKEFNKKLWRSNIPNGEDYKEFFKRTKRVYLNILEDMKKNNLDYAAIVSHGGIIMSIISEFDNKKMAFYNYLVKNGCGFLTKIDEKNNIDILEKF</sequence>
<dbReference type="PANTHER" id="PTHR48100:SF1">
    <property type="entry name" value="HISTIDINE PHOSPHATASE FAMILY PROTEIN-RELATED"/>
    <property type="match status" value="1"/>
</dbReference>
<protein>
    <submittedName>
        <fullName evidence="3">Histidine phosphatase family protein</fullName>
    </submittedName>
</protein>
<dbReference type="GO" id="GO:0005737">
    <property type="term" value="C:cytoplasm"/>
    <property type="evidence" value="ECO:0007669"/>
    <property type="project" value="TreeGrafter"/>
</dbReference>
<organism evidence="3 4">
    <name type="scientific">Brachyspira aalborgi</name>
    <dbReference type="NCBI Taxonomy" id="29522"/>
    <lineage>
        <taxon>Bacteria</taxon>
        <taxon>Pseudomonadati</taxon>
        <taxon>Spirochaetota</taxon>
        <taxon>Spirochaetia</taxon>
        <taxon>Brachyspirales</taxon>
        <taxon>Brachyspiraceae</taxon>
        <taxon>Brachyspira</taxon>
    </lineage>
</organism>
<dbReference type="EMBL" id="SAXT01000005">
    <property type="protein sequence ID" value="TXJ11525.1"/>
    <property type="molecule type" value="Genomic_DNA"/>
</dbReference>
<gene>
    <name evidence="3" type="ORF">EPJ80_07305</name>
</gene>
<dbReference type="Proteomes" id="UP000325116">
    <property type="component" value="Unassembled WGS sequence"/>
</dbReference>
<feature type="binding site" evidence="2">
    <location>
        <position position="58"/>
    </location>
    <ligand>
        <name>substrate</name>
    </ligand>
</feature>
<dbReference type="AlphaFoldDB" id="A0A5C8CEY3"/>
<dbReference type="InterPro" id="IPR029033">
    <property type="entry name" value="His_PPase_superfam"/>
</dbReference>
<proteinExistence type="predicted"/>
<reference evidence="3 4" key="1">
    <citation type="journal article" date="1992" name="Lakartidningen">
        <title>[Penicillin V and not amoxicillin is the first choice preparation in acute otitis].</title>
        <authorList>
            <person name="Kamme C."/>
            <person name="Lundgren K."/>
            <person name="Prellner K."/>
        </authorList>
    </citation>
    <scope>NUCLEOTIDE SEQUENCE [LARGE SCALE GENOMIC DNA]</scope>
    <source>
        <strain evidence="3 4">W1</strain>
    </source>
</reference>
<feature type="active site" description="Tele-phosphohistidine intermediate" evidence="1">
    <location>
        <position position="8"/>
    </location>
</feature>
<evidence type="ECO:0000256" key="1">
    <source>
        <dbReference type="PIRSR" id="PIRSR613078-1"/>
    </source>
</evidence>
<dbReference type="Gene3D" id="3.40.50.1240">
    <property type="entry name" value="Phosphoglycerate mutase-like"/>
    <property type="match status" value="1"/>
</dbReference>
<evidence type="ECO:0000256" key="2">
    <source>
        <dbReference type="PIRSR" id="PIRSR613078-2"/>
    </source>
</evidence>
<comment type="caution">
    <text evidence="3">The sequence shown here is derived from an EMBL/GenBank/DDBJ whole genome shotgun (WGS) entry which is preliminary data.</text>
</comment>
<dbReference type="PIRSF" id="PIRSF000709">
    <property type="entry name" value="6PFK_2-Ptase"/>
    <property type="match status" value="1"/>
</dbReference>
<dbReference type="RefSeq" id="WP_147758480.1">
    <property type="nucleotide sequence ID" value="NZ_SAXT01000005.1"/>
</dbReference>
<dbReference type="SMART" id="SM00855">
    <property type="entry name" value="PGAM"/>
    <property type="match status" value="1"/>
</dbReference>
<dbReference type="CDD" id="cd07067">
    <property type="entry name" value="HP_PGM_like"/>
    <property type="match status" value="1"/>
</dbReference>
<name>A0A5C8CEY3_9SPIR</name>
<dbReference type="SUPFAM" id="SSF53254">
    <property type="entry name" value="Phosphoglycerate mutase-like"/>
    <property type="match status" value="1"/>
</dbReference>
<dbReference type="Pfam" id="PF00300">
    <property type="entry name" value="His_Phos_1"/>
    <property type="match status" value="1"/>
</dbReference>
<accession>A0A5C8CEY3</accession>